<accession>A0ABZ3CC89</accession>
<dbReference type="PANTHER" id="PTHR30543:SF21">
    <property type="entry name" value="NAD(P)H-DEPENDENT FMN REDUCTASE LOT6"/>
    <property type="match status" value="1"/>
</dbReference>
<dbReference type="Gene3D" id="3.40.50.360">
    <property type="match status" value="1"/>
</dbReference>
<evidence type="ECO:0000259" key="1">
    <source>
        <dbReference type="Pfam" id="PF03358"/>
    </source>
</evidence>
<evidence type="ECO:0000313" key="3">
    <source>
        <dbReference type="Proteomes" id="UP001434337"/>
    </source>
</evidence>
<gene>
    <name evidence="2" type="ORF">PCC79_08230</name>
</gene>
<feature type="domain" description="NADPH-dependent FMN reductase-like" evidence="1">
    <location>
        <begin position="4"/>
        <end position="149"/>
    </location>
</feature>
<keyword evidence="3" id="KW-1185">Reference proteome</keyword>
<organism evidence="2 3">
    <name type="scientific">Propioniciclava soli</name>
    <dbReference type="NCBI Taxonomy" id="2775081"/>
    <lineage>
        <taxon>Bacteria</taxon>
        <taxon>Bacillati</taxon>
        <taxon>Actinomycetota</taxon>
        <taxon>Actinomycetes</taxon>
        <taxon>Propionibacteriales</taxon>
        <taxon>Propionibacteriaceae</taxon>
        <taxon>Propioniciclava</taxon>
    </lineage>
</organism>
<dbReference type="EMBL" id="CP115965">
    <property type="protein sequence ID" value="WZX00154.1"/>
    <property type="molecule type" value="Genomic_DNA"/>
</dbReference>
<dbReference type="InterPro" id="IPR005025">
    <property type="entry name" value="FMN_Rdtase-like_dom"/>
</dbReference>
<dbReference type="PANTHER" id="PTHR30543">
    <property type="entry name" value="CHROMATE REDUCTASE"/>
    <property type="match status" value="1"/>
</dbReference>
<sequence>MNTLLILVGSQRPDGFNHALARAAEALLAPGWRAETFDALALLPHLREDLDEPGQDATLDRFRDAVRRSDAILFVTPEYNGGPPSLIKNALDHASRPRRDAPIAGMPAAVIGATPTPGATAAAREALIRGLAIAHAAPVEATFGVAEAHLHLDADGYDAAVRAGLRPVLDALLAAAHRPSPTRDDLVAA</sequence>
<dbReference type="SUPFAM" id="SSF52218">
    <property type="entry name" value="Flavoproteins"/>
    <property type="match status" value="1"/>
</dbReference>
<dbReference type="RefSeq" id="WP_342373534.1">
    <property type="nucleotide sequence ID" value="NZ_CP115965.1"/>
</dbReference>
<reference evidence="2 3" key="1">
    <citation type="journal article" date="2023" name="Environ Microbiome">
        <title>A coral-associated actinobacterium mitigates coral bleaching under heat stress.</title>
        <authorList>
            <person name="Li J."/>
            <person name="Zou Y."/>
            <person name="Li Q."/>
            <person name="Zhang J."/>
            <person name="Bourne D.G."/>
            <person name="Lyu Y."/>
            <person name="Liu C."/>
            <person name="Zhang S."/>
        </authorList>
    </citation>
    <scope>NUCLEOTIDE SEQUENCE [LARGE SCALE GENOMIC DNA]</scope>
    <source>
        <strain evidence="2 3">SCSIO 13291</strain>
    </source>
</reference>
<name>A0ABZ3CC89_9ACTN</name>
<proteinExistence type="predicted"/>
<evidence type="ECO:0000313" key="2">
    <source>
        <dbReference type="EMBL" id="WZX00154.1"/>
    </source>
</evidence>
<dbReference type="Proteomes" id="UP001434337">
    <property type="component" value="Chromosome"/>
</dbReference>
<dbReference type="Pfam" id="PF03358">
    <property type="entry name" value="FMN_red"/>
    <property type="match status" value="1"/>
</dbReference>
<dbReference type="InterPro" id="IPR050712">
    <property type="entry name" value="NAD(P)H-dep_reductase"/>
</dbReference>
<dbReference type="InterPro" id="IPR029039">
    <property type="entry name" value="Flavoprotein-like_sf"/>
</dbReference>
<protein>
    <submittedName>
        <fullName evidence="2">NAD(P)H-dependent oxidoreductase</fullName>
    </submittedName>
</protein>